<proteinExistence type="predicted"/>
<dbReference type="AlphaFoldDB" id="A0AAW1P956"/>
<reference evidence="1 2" key="1">
    <citation type="journal article" date="2024" name="Nat. Commun.">
        <title>Phylogenomics reveals the evolutionary origins of lichenization in chlorophyte algae.</title>
        <authorList>
            <person name="Puginier C."/>
            <person name="Libourel C."/>
            <person name="Otte J."/>
            <person name="Skaloud P."/>
            <person name="Haon M."/>
            <person name="Grisel S."/>
            <person name="Petersen M."/>
            <person name="Berrin J.G."/>
            <person name="Delaux P.M."/>
            <person name="Dal Grande F."/>
            <person name="Keller J."/>
        </authorList>
    </citation>
    <scope>NUCLEOTIDE SEQUENCE [LARGE SCALE GENOMIC DNA]</scope>
    <source>
        <strain evidence="1 2">SAG 2036</strain>
    </source>
</reference>
<keyword evidence="2" id="KW-1185">Reference proteome</keyword>
<dbReference type="Proteomes" id="UP001465755">
    <property type="component" value="Unassembled WGS sequence"/>
</dbReference>
<protein>
    <submittedName>
        <fullName evidence="1">Uncharacterized protein</fullName>
    </submittedName>
</protein>
<evidence type="ECO:0000313" key="2">
    <source>
        <dbReference type="Proteomes" id="UP001465755"/>
    </source>
</evidence>
<name>A0AAW1P956_9CHLO</name>
<dbReference type="EMBL" id="JALJOQ010000037">
    <property type="protein sequence ID" value="KAK9806485.1"/>
    <property type="molecule type" value="Genomic_DNA"/>
</dbReference>
<comment type="caution">
    <text evidence="1">The sequence shown here is derived from an EMBL/GenBank/DDBJ whole genome shotgun (WGS) entry which is preliminary data.</text>
</comment>
<organism evidence="1 2">
    <name type="scientific">Symbiochloris irregularis</name>
    <dbReference type="NCBI Taxonomy" id="706552"/>
    <lineage>
        <taxon>Eukaryota</taxon>
        <taxon>Viridiplantae</taxon>
        <taxon>Chlorophyta</taxon>
        <taxon>core chlorophytes</taxon>
        <taxon>Trebouxiophyceae</taxon>
        <taxon>Trebouxiales</taxon>
        <taxon>Trebouxiaceae</taxon>
        <taxon>Symbiochloris</taxon>
    </lineage>
</organism>
<accession>A0AAW1P956</accession>
<evidence type="ECO:0000313" key="1">
    <source>
        <dbReference type="EMBL" id="KAK9806485.1"/>
    </source>
</evidence>
<gene>
    <name evidence="1" type="ORF">WJX73_002076</name>
</gene>
<sequence>MAWWATNSKNAKKWKWEMPVKVDVDFLNPIMDSVKKASRDIWRQLPPEVRRTLPYVGVSFTTGLIIYKWQHRKYVLEAAKGERLSSKLESIIEERNDLRSANKELKAKALAPKSASEMRMAAAVAEATTAAAAAATAAASAASSCTVTVPKTQR</sequence>